<keyword evidence="6" id="KW-0808">Transferase</keyword>
<reference evidence="11 12" key="2">
    <citation type="submission" date="2018-11" db="EMBL/GenBank/DDBJ databases">
        <authorList>
            <consortium name="Pathogen Informatics"/>
        </authorList>
    </citation>
    <scope>NUCLEOTIDE SEQUENCE [LARGE SCALE GENOMIC DNA]</scope>
</reference>
<feature type="domain" description="GST C-terminal" evidence="10">
    <location>
        <begin position="90"/>
        <end position="208"/>
    </location>
</feature>
<comment type="function">
    <text evidence="1">GST isoenzymes appear to play a central role in the parasite detoxification system. Other functions are also suspected including a role in increasing the solubility of haematin in the parasite gut.</text>
</comment>
<dbReference type="Proteomes" id="UP000278807">
    <property type="component" value="Unassembled WGS sequence"/>
</dbReference>
<dbReference type="PANTHER" id="PTHR11571:SF222">
    <property type="entry name" value="GLUTATHIONE TRANSFERASE"/>
    <property type="match status" value="1"/>
</dbReference>
<evidence type="ECO:0000313" key="11">
    <source>
        <dbReference type="EMBL" id="VDN99502.1"/>
    </source>
</evidence>
<dbReference type="SUPFAM" id="SSF52833">
    <property type="entry name" value="Thioredoxin-like"/>
    <property type="match status" value="1"/>
</dbReference>
<dbReference type="SUPFAM" id="SSF47616">
    <property type="entry name" value="GST C-terminal domain-like"/>
    <property type="match status" value="1"/>
</dbReference>
<dbReference type="InterPro" id="IPR004045">
    <property type="entry name" value="Glutathione_S-Trfase_N"/>
</dbReference>
<feature type="domain" description="GST N-terminal" evidence="9">
    <location>
        <begin position="1"/>
        <end position="88"/>
    </location>
</feature>
<comment type="catalytic activity">
    <reaction evidence="7">
        <text>RX + glutathione = an S-substituted glutathione + a halide anion + H(+)</text>
        <dbReference type="Rhea" id="RHEA:16437"/>
        <dbReference type="ChEBI" id="CHEBI:15378"/>
        <dbReference type="ChEBI" id="CHEBI:16042"/>
        <dbReference type="ChEBI" id="CHEBI:17792"/>
        <dbReference type="ChEBI" id="CHEBI:57925"/>
        <dbReference type="ChEBI" id="CHEBI:90779"/>
        <dbReference type="EC" id="2.5.1.18"/>
    </reaction>
</comment>
<evidence type="ECO:0000256" key="8">
    <source>
        <dbReference type="ARBA" id="ARBA00081375"/>
    </source>
</evidence>
<evidence type="ECO:0000256" key="4">
    <source>
        <dbReference type="ARBA" id="ARBA00011738"/>
    </source>
</evidence>
<dbReference type="GO" id="GO:0006749">
    <property type="term" value="P:glutathione metabolic process"/>
    <property type="evidence" value="ECO:0007669"/>
    <property type="project" value="TreeGrafter"/>
</dbReference>
<evidence type="ECO:0000256" key="7">
    <source>
        <dbReference type="ARBA" id="ARBA00047960"/>
    </source>
</evidence>
<evidence type="ECO:0000256" key="6">
    <source>
        <dbReference type="ARBA" id="ARBA00022679"/>
    </source>
</evidence>
<keyword evidence="12" id="KW-1185">Reference proteome</keyword>
<evidence type="ECO:0000313" key="12">
    <source>
        <dbReference type="Proteomes" id="UP000278807"/>
    </source>
</evidence>
<protein>
    <recommendedName>
        <fullName evidence="5">glutathione transferase</fullName>
        <ecNumber evidence="5">2.5.1.18</ecNumber>
    </recommendedName>
    <alternativeName>
        <fullName evidence="8">GST class-mu</fullName>
    </alternativeName>
</protein>
<dbReference type="InterPro" id="IPR010987">
    <property type="entry name" value="Glutathione-S-Trfase_C-like"/>
</dbReference>
<dbReference type="PRINTS" id="PR01267">
    <property type="entry name" value="GSTRNSFRASEM"/>
</dbReference>
<dbReference type="PANTHER" id="PTHR11571">
    <property type="entry name" value="GLUTATHIONE S-TRANSFERASE"/>
    <property type="match status" value="1"/>
</dbReference>
<dbReference type="InterPro" id="IPR004046">
    <property type="entry name" value="GST_C"/>
</dbReference>
<dbReference type="InterPro" id="IPR036249">
    <property type="entry name" value="Thioredoxin-like_sf"/>
</dbReference>
<evidence type="ECO:0000256" key="1">
    <source>
        <dbReference type="ARBA" id="ARBA00002446"/>
    </source>
</evidence>
<dbReference type="InterPro" id="IPR040079">
    <property type="entry name" value="Glutathione_S-Trfase"/>
</dbReference>
<reference evidence="13" key="1">
    <citation type="submission" date="2017-02" db="UniProtKB">
        <authorList>
            <consortium name="WormBaseParasite"/>
        </authorList>
    </citation>
    <scope>IDENTIFICATION</scope>
</reference>
<organism evidence="13">
    <name type="scientific">Rodentolepis nana</name>
    <name type="common">Dwarf tapeworm</name>
    <name type="synonym">Hymenolepis nana</name>
    <dbReference type="NCBI Taxonomy" id="102285"/>
    <lineage>
        <taxon>Eukaryota</taxon>
        <taxon>Metazoa</taxon>
        <taxon>Spiralia</taxon>
        <taxon>Lophotrochozoa</taxon>
        <taxon>Platyhelminthes</taxon>
        <taxon>Cestoda</taxon>
        <taxon>Eucestoda</taxon>
        <taxon>Cyclophyllidea</taxon>
        <taxon>Hymenolepididae</taxon>
        <taxon>Rodentolepis</taxon>
    </lineage>
</organism>
<accession>A0A0R3T9A6</accession>
<gene>
    <name evidence="11" type="ORF">HNAJ_LOCUS3643</name>
</gene>
<dbReference type="STRING" id="102285.A0A0R3T9A6"/>
<sequence>MAPTLAYWDIRGLAEMSRLMMHYHGDAFEDRQYVCGPAPDFDRSDWTAKKFSLGLDFPNLPYYMDGDLKITQSAAILEYLADKHDMLPLCKKRKAELRMLNNQIMDFRGTFVSLCYNPNYEKLVEGFRAKLPDHLKAFESYLGDKNWLSGESINFPDFNLCELLNQLVMWDSTCLDAYPKLKAYLKRFEQLPNIKTYMESEEFRKRPCNNKQAKWGAGAKK</sequence>
<dbReference type="WBParaSite" id="HNAJ_0000364501-mRNA-1">
    <property type="protein sequence ID" value="HNAJ_0000364501-mRNA-1"/>
    <property type="gene ID" value="HNAJ_0000364501"/>
</dbReference>
<dbReference type="InterPro" id="IPR003081">
    <property type="entry name" value="GST_mu"/>
</dbReference>
<dbReference type="SFLD" id="SFLDG01205">
    <property type="entry name" value="AMPS.1"/>
    <property type="match status" value="1"/>
</dbReference>
<name>A0A0R3T9A6_RODNA</name>
<evidence type="ECO:0000259" key="9">
    <source>
        <dbReference type="PROSITE" id="PS50404"/>
    </source>
</evidence>
<dbReference type="Pfam" id="PF14497">
    <property type="entry name" value="GST_C_3"/>
    <property type="match status" value="1"/>
</dbReference>
<dbReference type="AlphaFoldDB" id="A0A0R3T9A6"/>
<dbReference type="Gene3D" id="1.20.1050.10">
    <property type="match status" value="1"/>
</dbReference>
<dbReference type="FunFam" id="1.20.1050.10:FF:000003">
    <property type="entry name" value="Glutathione S-transferase 2"/>
    <property type="match status" value="1"/>
</dbReference>
<dbReference type="InterPro" id="IPR036282">
    <property type="entry name" value="Glutathione-S-Trfase_C_sf"/>
</dbReference>
<evidence type="ECO:0000259" key="10">
    <source>
        <dbReference type="PROSITE" id="PS50405"/>
    </source>
</evidence>
<evidence type="ECO:0000256" key="2">
    <source>
        <dbReference type="ARBA" id="ARBA00003701"/>
    </source>
</evidence>
<evidence type="ECO:0000313" key="13">
    <source>
        <dbReference type="WBParaSite" id="HNAJ_0000364501-mRNA-1"/>
    </source>
</evidence>
<dbReference type="Gene3D" id="3.40.30.10">
    <property type="entry name" value="Glutaredoxin"/>
    <property type="match status" value="1"/>
</dbReference>
<dbReference type="SFLD" id="SFLDS00019">
    <property type="entry name" value="Glutathione_Transferase_(cytos"/>
    <property type="match status" value="1"/>
</dbReference>
<dbReference type="PROSITE" id="PS50405">
    <property type="entry name" value="GST_CTER"/>
    <property type="match status" value="1"/>
</dbReference>
<comment type="subunit">
    <text evidence="4">Homodimer.</text>
</comment>
<dbReference type="Pfam" id="PF02798">
    <property type="entry name" value="GST_N"/>
    <property type="match status" value="1"/>
</dbReference>
<dbReference type="FunFam" id="3.40.30.10:FF:000019">
    <property type="entry name" value="Glutathione S-transferase Mu"/>
    <property type="match status" value="1"/>
</dbReference>
<dbReference type="OrthoDB" id="4951845at2759"/>
<evidence type="ECO:0000256" key="3">
    <source>
        <dbReference type="ARBA" id="ARBA00005861"/>
    </source>
</evidence>
<dbReference type="SFLD" id="SFLDG00363">
    <property type="entry name" value="AMPS_(cytGST):_Alpha-__Mu-__Pi"/>
    <property type="match status" value="1"/>
</dbReference>
<dbReference type="GO" id="GO:0004364">
    <property type="term" value="F:glutathione transferase activity"/>
    <property type="evidence" value="ECO:0007669"/>
    <property type="project" value="UniProtKB-EC"/>
</dbReference>
<dbReference type="CDD" id="cd03075">
    <property type="entry name" value="GST_N_Mu"/>
    <property type="match status" value="1"/>
</dbReference>
<evidence type="ECO:0000256" key="5">
    <source>
        <dbReference type="ARBA" id="ARBA00012452"/>
    </source>
</evidence>
<comment type="function">
    <text evidence="2">Conjugation of reduced glutathione to a wide number of exogenous and endogenous hydrophobic electrophiles.</text>
</comment>
<dbReference type="PROSITE" id="PS50404">
    <property type="entry name" value="GST_NTER"/>
    <property type="match status" value="1"/>
</dbReference>
<dbReference type="EMBL" id="UZAE01002195">
    <property type="protein sequence ID" value="VDN99502.1"/>
    <property type="molecule type" value="Genomic_DNA"/>
</dbReference>
<comment type="similarity">
    <text evidence="3">Belongs to the GST superfamily. Mu family.</text>
</comment>
<proteinExistence type="inferred from homology"/>
<dbReference type="InterPro" id="IPR050213">
    <property type="entry name" value="GST_superfamily"/>
</dbReference>
<dbReference type="EC" id="2.5.1.18" evidence="5"/>